<evidence type="ECO:0000256" key="1">
    <source>
        <dbReference type="SAM" id="Phobius"/>
    </source>
</evidence>
<keyword evidence="3" id="KW-1185">Reference proteome</keyword>
<keyword evidence="1" id="KW-0472">Membrane</keyword>
<feature type="transmembrane region" description="Helical" evidence="1">
    <location>
        <begin position="61"/>
        <end position="83"/>
    </location>
</feature>
<dbReference type="AlphaFoldDB" id="A0ABD6DNE4"/>
<dbReference type="RefSeq" id="WP_256401881.1">
    <property type="nucleotide sequence ID" value="NZ_JANHJR010000004.1"/>
</dbReference>
<feature type="transmembrane region" description="Helical" evidence="1">
    <location>
        <begin position="103"/>
        <end position="123"/>
    </location>
</feature>
<comment type="caution">
    <text evidence="2">The sequence shown here is derived from an EMBL/GenBank/DDBJ whole genome shotgun (WGS) entry which is preliminary data.</text>
</comment>
<dbReference type="EMBL" id="JBHUDO010000004">
    <property type="protein sequence ID" value="MFD1647638.1"/>
    <property type="molecule type" value="Genomic_DNA"/>
</dbReference>
<name>A0ABD6DNE4_9EURY</name>
<accession>A0ABD6DNE4</accession>
<keyword evidence="1" id="KW-1133">Transmembrane helix</keyword>
<evidence type="ECO:0000313" key="2">
    <source>
        <dbReference type="EMBL" id="MFD1647638.1"/>
    </source>
</evidence>
<dbReference type="Proteomes" id="UP001597034">
    <property type="component" value="Unassembled WGS sequence"/>
</dbReference>
<reference evidence="2 3" key="1">
    <citation type="journal article" date="2019" name="Int. J. Syst. Evol. Microbiol.">
        <title>The Global Catalogue of Microorganisms (GCM) 10K type strain sequencing project: providing services to taxonomists for standard genome sequencing and annotation.</title>
        <authorList>
            <consortium name="The Broad Institute Genomics Platform"/>
            <consortium name="The Broad Institute Genome Sequencing Center for Infectious Disease"/>
            <person name="Wu L."/>
            <person name="Ma J."/>
        </authorList>
    </citation>
    <scope>NUCLEOTIDE SEQUENCE [LARGE SCALE GENOMIC DNA]</scope>
    <source>
        <strain evidence="2 3">CGMCC 1.10390</strain>
    </source>
</reference>
<sequence>MRSRPLPGVLGLHLAAATTHGLTHGLVPVPLSAWQNALVVATTFLGPALGVVLHRRGHRSGLALFSVSMAAAFVLGVALHFVVDSPDHVHAVPAGTWQLPFQVTAVGVALTPALGAIVGVWSLRDDSAGP</sequence>
<protein>
    <submittedName>
        <fullName evidence="2">Uncharacterized protein</fullName>
    </submittedName>
</protein>
<gene>
    <name evidence="2" type="ORF">ACFSBL_18250</name>
</gene>
<organism evidence="2 3">
    <name type="scientific">Haloarchaeobius litoreus</name>
    <dbReference type="NCBI Taxonomy" id="755306"/>
    <lineage>
        <taxon>Archaea</taxon>
        <taxon>Methanobacteriati</taxon>
        <taxon>Methanobacteriota</taxon>
        <taxon>Stenosarchaea group</taxon>
        <taxon>Halobacteria</taxon>
        <taxon>Halobacteriales</taxon>
        <taxon>Halorubellaceae</taxon>
        <taxon>Haloarchaeobius</taxon>
    </lineage>
</organism>
<feature type="transmembrane region" description="Helical" evidence="1">
    <location>
        <begin position="37"/>
        <end position="54"/>
    </location>
</feature>
<proteinExistence type="predicted"/>
<keyword evidence="1" id="KW-0812">Transmembrane</keyword>
<evidence type="ECO:0000313" key="3">
    <source>
        <dbReference type="Proteomes" id="UP001597034"/>
    </source>
</evidence>